<dbReference type="InterPro" id="IPR052017">
    <property type="entry name" value="TSUP"/>
</dbReference>
<keyword evidence="4 8" id="KW-1003">Cell membrane</keyword>
<dbReference type="PANTHER" id="PTHR30269:SF37">
    <property type="entry name" value="MEMBRANE TRANSPORTER PROTEIN"/>
    <property type="match status" value="1"/>
</dbReference>
<evidence type="ECO:0000256" key="1">
    <source>
        <dbReference type="ARBA" id="ARBA00004651"/>
    </source>
</evidence>
<feature type="transmembrane region" description="Helical" evidence="8">
    <location>
        <begin position="6"/>
        <end position="25"/>
    </location>
</feature>
<organism evidence="9 10">
    <name type="scientific">Candidatus Thalassospirochaeta sargassi</name>
    <dbReference type="NCBI Taxonomy" id="3119039"/>
    <lineage>
        <taxon>Bacteria</taxon>
        <taxon>Pseudomonadati</taxon>
        <taxon>Spirochaetota</taxon>
        <taxon>Spirochaetia</taxon>
        <taxon>Spirochaetales</taxon>
        <taxon>Spirochaetaceae</taxon>
        <taxon>Candidatus Thalassospirochaeta</taxon>
    </lineage>
</organism>
<name>A0AAJ1IBN4_9SPIO</name>
<dbReference type="AlphaFoldDB" id="A0AAJ1IBN4"/>
<dbReference type="Proteomes" id="UP001221217">
    <property type="component" value="Unassembled WGS sequence"/>
</dbReference>
<evidence type="ECO:0000256" key="5">
    <source>
        <dbReference type="ARBA" id="ARBA00022692"/>
    </source>
</evidence>
<evidence type="ECO:0000256" key="6">
    <source>
        <dbReference type="ARBA" id="ARBA00022989"/>
    </source>
</evidence>
<dbReference type="InterPro" id="IPR002781">
    <property type="entry name" value="TM_pro_TauE-like"/>
</dbReference>
<protein>
    <recommendedName>
        <fullName evidence="8">Probable membrane transporter protein</fullName>
    </recommendedName>
</protein>
<feature type="transmembrane region" description="Helical" evidence="8">
    <location>
        <begin position="83"/>
        <end position="102"/>
    </location>
</feature>
<dbReference type="EMBL" id="JAQQAL010000011">
    <property type="protein sequence ID" value="MDC7226330.1"/>
    <property type="molecule type" value="Genomic_DNA"/>
</dbReference>
<comment type="subcellular location">
    <subcellularLocation>
        <location evidence="1 8">Cell membrane</location>
        <topology evidence="1 8">Multi-pass membrane protein</topology>
    </subcellularLocation>
</comment>
<evidence type="ECO:0000313" key="10">
    <source>
        <dbReference type="Proteomes" id="UP001221217"/>
    </source>
</evidence>
<gene>
    <name evidence="9" type="ORF">PQJ61_06170</name>
</gene>
<evidence type="ECO:0000256" key="2">
    <source>
        <dbReference type="ARBA" id="ARBA00009142"/>
    </source>
</evidence>
<proteinExistence type="inferred from homology"/>
<feature type="transmembrane region" description="Helical" evidence="8">
    <location>
        <begin position="205"/>
        <end position="227"/>
    </location>
</feature>
<sequence length="252" mass="27602">MQEFLSAFGLSTVQWLILAGSAALIGLNKAGFIGISLIAIPAVAMVFGGRVSTGVVATFLVIADFTAVISYRKSVRFDKFLGLLPWTVAGMLIALFVGSVISDEVFKIFIAVAIILVLVFTLANEIRGRGRTIKNHWYVNAGVGLLGGFTTLIGNAAGPILVIYFLALNINKDEFIATRAWFFWIINFLKLPMHILVWKTITPQILLIDLFMIPIIVAGALLGVFLIKKIAEKPYRFFILAATFISALFLMI</sequence>
<comment type="caution">
    <text evidence="9">The sequence shown here is derived from an EMBL/GenBank/DDBJ whole genome shotgun (WGS) entry which is preliminary data.</text>
</comment>
<keyword evidence="3" id="KW-0813">Transport</keyword>
<feature type="transmembrane region" description="Helical" evidence="8">
    <location>
        <begin position="180"/>
        <end position="198"/>
    </location>
</feature>
<feature type="transmembrane region" description="Helical" evidence="8">
    <location>
        <begin position="233"/>
        <end position="251"/>
    </location>
</feature>
<accession>A0AAJ1IBN4</accession>
<dbReference type="Pfam" id="PF01925">
    <property type="entry name" value="TauE"/>
    <property type="match status" value="1"/>
</dbReference>
<feature type="transmembrane region" description="Helical" evidence="8">
    <location>
        <begin position="108"/>
        <end position="126"/>
    </location>
</feature>
<evidence type="ECO:0000256" key="3">
    <source>
        <dbReference type="ARBA" id="ARBA00022448"/>
    </source>
</evidence>
<keyword evidence="6 8" id="KW-1133">Transmembrane helix</keyword>
<keyword evidence="7 8" id="KW-0472">Membrane</keyword>
<evidence type="ECO:0000256" key="4">
    <source>
        <dbReference type="ARBA" id="ARBA00022475"/>
    </source>
</evidence>
<reference evidence="9 10" key="1">
    <citation type="submission" date="2022-12" db="EMBL/GenBank/DDBJ databases">
        <title>Metagenome assembled genome from gulf of manar.</title>
        <authorList>
            <person name="Kohli P."/>
            <person name="Pk S."/>
            <person name="Venkata Ramana C."/>
            <person name="Sasikala C."/>
        </authorList>
    </citation>
    <scope>NUCLEOTIDE SEQUENCE [LARGE SCALE GENOMIC DNA]</scope>
    <source>
        <strain evidence="9">JB008</strain>
    </source>
</reference>
<feature type="transmembrane region" description="Helical" evidence="8">
    <location>
        <begin position="30"/>
        <end position="48"/>
    </location>
</feature>
<evidence type="ECO:0000256" key="7">
    <source>
        <dbReference type="ARBA" id="ARBA00023136"/>
    </source>
</evidence>
<dbReference type="GO" id="GO:0005886">
    <property type="term" value="C:plasma membrane"/>
    <property type="evidence" value="ECO:0007669"/>
    <property type="project" value="UniProtKB-SubCell"/>
</dbReference>
<dbReference type="PANTHER" id="PTHR30269">
    <property type="entry name" value="TRANSMEMBRANE PROTEIN YFCA"/>
    <property type="match status" value="1"/>
</dbReference>
<comment type="similarity">
    <text evidence="2 8">Belongs to the 4-toluene sulfonate uptake permease (TSUP) (TC 2.A.102) family.</text>
</comment>
<evidence type="ECO:0000313" key="9">
    <source>
        <dbReference type="EMBL" id="MDC7226330.1"/>
    </source>
</evidence>
<evidence type="ECO:0000256" key="8">
    <source>
        <dbReference type="RuleBase" id="RU363041"/>
    </source>
</evidence>
<feature type="transmembrane region" description="Helical" evidence="8">
    <location>
        <begin position="138"/>
        <end position="168"/>
    </location>
</feature>
<keyword evidence="5 8" id="KW-0812">Transmembrane</keyword>